<dbReference type="RefSeq" id="XP_041191730.1">
    <property type="nucleotide sequence ID" value="XM_041343007.1"/>
</dbReference>
<reference evidence="1" key="1">
    <citation type="journal article" date="2020" name="New Phytol.">
        <title>Comparative genomics reveals dynamic genome evolution in host specialist ectomycorrhizal fungi.</title>
        <authorList>
            <person name="Lofgren L.A."/>
            <person name="Nguyen N.H."/>
            <person name="Vilgalys R."/>
            <person name="Ruytinx J."/>
            <person name="Liao H.L."/>
            <person name="Branco S."/>
            <person name="Kuo A."/>
            <person name="LaButti K."/>
            <person name="Lipzen A."/>
            <person name="Andreopoulos W."/>
            <person name="Pangilinan J."/>
            <person name="Riley R."/>
            <person name="Hundley H."/>
            <person name="Na H."/>
            <person name="Barry K."/>
            <person name="Grigoriev I.V."/>
            <person name="Stajich J.E."/>
            <person name="Kennedy P.G."/>
        </authorList>
    </citation>
    <scope>NUCLEOTIDE SEQUENCE</scope>
    <source>
        <strain evidence="1">MN1</strain>
    </source>
</reference>
<evidence type="ECO:0000313" key="2">
    <source>
        <dbReference type="Proteomes" id="UP000807769"/>
    </source>
</evidence>
<name>A0A9P7E8D4_9AGAM</name>
<dbReference type="EMBL" id="JABBWG010000021">
    <property type="protein sequence ID" value="KAG1814269.1"/>
    <property type="molecule type" value="Genomic_DNA"/>
</dbReference>
<keyword evidence="2" id="KW-1185">Reference proteome</keyword>
<organism evidence="1 2">
    <name type="scientific">Suillus subaureus</name>
    <dbReference type="NCBI Taxonomy" id="48587"/>
    <lineage>
        <taxon>Eukaryota</taxon>
        <taxon>Fungi</taxon>
        <taxon>Dikarya</taxon>
        <taxon>Basidiomycota</taxon>
        <taxon>Agaricomycotina</taxon>
        <taxon>Agaricomycetes</taxon>
        <taxon>Agaricomycetidae</taxon>
        <taxon>Boletales</taxon>
        <taxon>Suillineae</taxon>
        <taxon>Suillaceae</taxon>
        <taxon>Suillus</taxon>
    </lineage>
</organism>
<protein>
    <submittedName>
        <fullName evidence="1">Uncharacterized protein</fullName>
    </submittedName>
</protein>
<dbReference type="GeneID" id="64637023"/>
<gene>
    <name evidence="1" type="ORF">BJ212DRAFT_360748</name>
</gene>
<proteinExistence type="predicted"/>
<dbReference type="AlphaFoldDB" id="A0A9P7E8D4"/>
<sequence>MDLPFGLTTFQLSLPSSSSGTPRNPPLTRLKNMIRRAVLPELLHTILLPESRNMRVFVQALLIQEAYKQASSDLHFDYAPHVHKMWIGSDGGNLTPADLLANHREYALQPSERPLAISLLTLVMFAASSLALSCTSVDLLIECLEHAWKSRPVIPINEEHSQPPWNTQTLTLSDLLSLLQSVTFHLSHTYAAITR</sequence>
<dbReference type="OrthoDB" id="2606310at2759"/>
<evidence type="ECO:0000313" key="1">
    <source>
        <dbReference type="EMBL" id="KAG1814269.1"/>
    </source>
</evidence>
<accession>A0A9P7E8D4</accession>
<comment type="caution">
    <text evidence="1">The sequence shown here is derived from an EMBL/GenBank/DDBJ whole genome shotgun (WGS) entry which is preliminary data.</text>
</comment>
<dbReference type="Proteomes" id="UP000807769">
    <property type="component" value="Unassembled WGS sequence"/>
</dbReference>